<accession>A0A7J7IKU1</accession>
<feature type="region of interest" description="Disordered" evidence="1">
    <location>
        <begin position="1"/>
        <end position="107"/>
    </location>
</feature>
<protein>
    <submittedName>
        <fullName evidence="2">Uncharacterized protein</fullName>
    </submittedName>
</protein>
<evidence type="ECO:0000313" key="2">
    <source>
        <dbReference type="EMBL" id="KAF6003648.1"/>
    </source>
</evidence>
<gene>
    <name evidence="2" type="ORF">F1559_004051</name>
</gene>
<proteinExistence type="predicted"/>
<dbReference type="AlphaFoldDB" id="A0A7J7IKU1"/>
<comment type="caution">
    <text evidence="2">The sequence shown here is derived from an EMBL/GenBank/DDBJ whole genome shotgun (WGS) entry which is preliminary data.</text>
</comment>
<evidence type="ECO:0000313" key="3">
    <source>
        <dbReference type="Proteomes" id="UP000530660"/>
    </source>
</evidence>
<dbReference type="EMBL" id="VWRR01000006">
    <property type="protein sequence ID" value="KAF6003648.1"/>
    <property type="molecule type" value="Genomic_DNA"/>
</dbReference>
<sequence length="107" mass="11675">MGNCFGSERANTKRKPPLSGRSEGTRPTGLGTTKTSSGRVLGSAATTTTTTTAQREVLAKAAEQRTRKDRKRSTATSIRVKPADTRGERLSPAEQRRQESLVRDWQS</sequence>
<keyword evidence="3" id="KW-1185">Reference proteome</keyword>
<dbReference type="Proteomes" id="UP000530660">
    <property type="component" value="Unassembled WGS sequence"/>
</dbReference>
<organism evidence="2 3">
    <name type="scientific">Cyanidiococcus yangmingshanensis</name>
    <dbReference type="NCBI Taxonomy" id="2690220"/>
    <lineage>
        <taxon>Eukaryota</taxon>
        <taxon>Rhodophyta</taxon>
        <taxon>Bangiophyceae</taxon>
        <taxon>Cyanidiales</taxon>
        <taxon>Cyanidiaceae</taxon>
        <taxon>Cyanidiococcus</taxon>
    </lineage>
</organism>
<feature type="compositionally biased region" description="Basic and acidic residues" evidence="1">
    <location>
        <begin position="81"/>
        <end position="107"/>
    </location>
</feature>
<name>A0A7J7IKU1_9RHOD</name>
<evidence type="ECO:0000256" key="1">
    <source>
        <dbReference type="SAM" id="MobiDB-lite"/>
    </source>
</evidence>
<feature type="compositionally biased region" description="Low complexity" evidence="1">
    <location>
        <begin position="44"/>
        <end position="53"/>
    </location>
</feature>
<reference evidence="2 3" key="1">
    <citation type="journal article" date="2020" name="J. Phycol.">
        <title>Comparative genome analysis reveals Cyanidiococcus gen. nov., a new extremophilic red algal genus sister to Cyanidioschyzon (Cyanidioschyzonaceae, Rhodophyta).</title>
        <authorList>
            <person name="Liu S.-L."/>
            <person name="Chiang Y.-R."/>
            <person name="Yoon H.S."/>
            <person name="Fu H.-Y."/>
        </authorList>
    </citation>
    <scope>NUCLEOTIDE SEQUENCE [LARGE SCALE GENOMIC DNA]</scope>
    <source>
        <strain evidence="2 3">THAL066</strain>
    </source>
</reference>